<evidence type="ECO:0000313" key="2">
    <source>
        <dbReference type="Proteomes" id="UP000054771"/>
    </source>
</evidence>
<sequence>MGIIEDSNLQGNQQWLTAIVYLPVLTVNSRLVKHGGSEKQNRCQDRKIGYAARAHGKVTVAQYPSAGNMHRPDFSSQQFYWPHRPKQRAVHPTPSISRSYHRHIHTQGTQKAATTASATVFDVHVNDIVIP</sequence>
<organism evidence="1 2">
    <name type="scientific">Aspergillus calidoustus</name>
    <dbReference type="NCBI Taxonomy" id="454130"/>
    <lineage>
        <taxon>Eukaryota</taxon>
        <taxon>Fungi</taxon>
        <taxon>Dikarya</taxon>
        <taxon>Ascomycota</taxon>
        <taxon>Pezizomycotina</taxon>
        <taxon>Eurotiomycetes</taxon>
        <taxon>Eurotiomycetidae</taxon>
        <taxon>Eurotiales</taxon>
        <taxon>Aspergillaceae</taxon>
        <taxon>Aspergillus</taxon>
        <taxon>Aspergillus subgen. Nidulantes</taxon>
    </lineage>
</organism>
<protein>
    <submittedName>
        <fullName evidence="1">Uncharacterized protein</fullName>
    </submittedName>
</protein>
<keyword evidence="2" id="KW-1185">Reference proteome</keyword>
<reference evidence="2" key="1">
    <citation type="journal article" date="2016" name="Genome Announc.">
        <title>Draft genome sequences of fungus Aspergillus calidoustus.</title>
        <authorList>
            <person name="Horn F."/>
            <person name="Linde J."/>
            <person name="Mattern D.J."/>
            <person name="Walther G."/>
            <person name="Guthke R."/>
            <person name="Scherlach K."/>
            <person name="Martin K."/>
            <person name="Brakhage A.A."/>
            <person name="Petzke L."/>
            <person name="Valiante V."/>
        </authorList>
    </citation>
    <scope>NUCLEOTIDE SEQUENCE [LARGE SCALE GENOMIC DNA]</scope>
    <source>
        <strain evidence="2">SF006504</strain>
    </source>
</reference>
<name>A0A0U5GRB0_ASPCI</name>
<dbReference type="EMBL" id="CDMC01000003">
    <property type="protein sequence ID" value="CEL03348.1"/>
    <property type="molecule type" value="Genomic_DNA"/>
</dbReference>
<evidence type="ECO:0000313" key="1">
    <source>
        <dbReference type="EMBL" id="CEL03348.1"/>
    </source>
</evidence>
<proteinExistence type="predicted"/>
<dbReference type="AlphaFoldDB" id="A0A0U5GRB0"/>
<gene>
    <name evidence="1" type="ORF">ASPCAL04504</name>
</gene>
<accession>A0A0U5GRB0</accession>
<dbReference type="Proteomes" id="UP000054771">
    <property type="component" value="Unassembled WGS sequence"/>
</dbReference>